<evidence type="ECO:0000313" key="2">
    <source>
        <dbReference type="Proteomes" id="UP000886653"/>
    </source>
</evidence>
<keyword evidence="2" id="KW-1185">Reference proteome</keyword>
<protein>
    <submittedName>
        <fullName evidence="1">Uncharacterized protein</fullName>
    </submittedName>
</protein>
<dbReference type="Proteomes" id="UP000886653">
    <property type="component" value="Unassembled WGS sequence"/>
</dbReference>
<evidence type="ECO:0000313" key="1">
    <source>
        <dbReference type="EMBL" id="KAG0151028.1"/>
    </source>
</evidence>
<dbReference type="OrthoDB" id="10596340at2759"/>
<comment type="caution">
    <text evidence="1">The sequence shown here is derived from an EMBL/GenBank/DDBJ whole genome shotgun (WGS) entry which is preliminary data.</text>
</comment>
<dbReference type="AlphaFoldDB" id="A0A9P6THQ8"/>
<organism evidence="1 2">
    <name type="scientific">Cronartium quercuum f. sp. fusiforme G11</name>
    <dbReference type="NCBI Taxonomy" id="708437"/>
    <lineage>
        <taxon>Eukaryota</taxon>
        <taxon>Fungi</taxon>
        <taxon>Dikarya</taxon>
        <taxon>Basidiomycota</taxon>
        <taxon>Pucciniomycotina</taxon>
        <taxon>Pucciniomycetes</taxon>
        <taxon>Pucciniales</taxon>
        <taxon>Coleosporiaceae</taxon>
        <taxon>Cronartium</taxon>
    </lineage>
</organism>
<gene>
    <name evidence="1" type="ORF">CROQUDRAFT_707644</name>
</gene>
<proteinExistence type="predicted"/>
<accession>A0A9P6THQ8</accession>
<dbReference type="EMBL" id="MU167215">
    <property type="protein sequence ID" value="KAG0151028.1"/>
    <property type="molecule type" value="Genomic_DNA"/>
</dbReference>
<reference evidence="1" key="1">
    <citation type="submission" date="2013-11" db="EMBL/GenBank/DDBJ databases">
        <title>Genome sequence of the fusiform rust pathogen reveals effectors for host alternation and coevolution with pine.</title>
        <authorList>
            <consortium name="DOE Joint Genome Institute"/>
            <person name="Smith K."/>
            <person name="Pendleton A."/>
            <person name="Kubisiak T."/>
            <person name="Anderson C."/>
            <person name="Salamov A."/>
            <person name="Aerts A."/>
            <person name="Riley R."/>
            <person name="Clum A."/>
            <person name="Lindquist E."/>
            <person name="Ence D."/>
            <person name="Campbell M."/>
            <person name="Kronenberg Z."/>
            <person name="Feau N."/>
            <person name="Dhillon B."/>
            <person name="Hamelin R."/>
            <person name="Burleigh J."/>
            <person name="Smith J."/>
            <person name="Yandell M."/>
            <person name="Nelson C."/>
            <person name="Grigoriev I."/>
            <person name="Davis J."/>
        </authorList>
    </citation>
    <scope>NUCLEOTIDE SEQUENCE</scope>
    <source>
        <strain evidence="1">G11</strain>
    </source>
</reference>
<sequence>MCSRLVAAMVKNHKVLFSATTQLYFWNVTSKIQLTHVTYNTSSVRDFPSNIELSGTGISPETPLKYGKFVLLINNAVLITWMSWIQADFVPDQDFDCLLAHFCLWHSPMAEKSQNTQ</sequence>
<name>A0A9P6THQ8_9BASI</name>